<evidence type="ECO:0000313" key="7">
    <source>
        <dbReference type="EMBL" id="UYQ73422.1"/>
    </source>
</evidence>
<keyword evidence="4" id="KW-0804">Transcription</keyword>
<dbReference type="PANTHER" id="PTHR30346">
    <property type="entry name" value="TRANSCRIPTIONAL DUAL REGULATOR HCAR-RELATED"/>
    <property type="match status" value="1"/>
</dbReference>
<accession>A0ABY6IVJ3</accession>
<sequence>MNDDRRERHMQVRNEGHPEESPPLDLRALRYVLAAAEYLSFRRAAEALDAHPSSVSRGVRDLEDEIGVALFERGSSGVRLTDAGAHFLDQVVPAVRQIGSAFRAAGAAGRVAAGTVRVGIIVSIAGGFMRNLLLDYSSKHPEVAVEVYDGGRRDHVAALRSRQLDVAFFSGSGEIPDCESAELWQERVHVALPVGHPLSSYERVDWPMLRDEQFIVTRREPGPEVHDYIVRRVADYSTYPRVEHKPCSQETLMSLVALGQGITLVSSVWTEVRRPGLVFRPLTACEDVVPFSAVWSPDNDNPALRRFVSVAYLLAGRSRYGKALTVRAQRPNVPPSTYAWPIEAGTTG</sequence>
<evidence type="ECO:0000256" key="5">
    <source>
        <dbReference type="SAM" id="MobiDB-lite"/>
    </source>
</evidence>
<dbReference type="InterPro" id="IPR036388">
    <property type="entry name" value="WH-like_DNA-bd_sf"/>
</dbReference>
<dbReference type="Gene3D" id="1.10.10.10">
    <property type="entry name" value="Winged helix-like DNA-binding domain superfamily/Winged helix DNA-binding domain"/>
    <property type="match status" value="1"/>
</dbReference>
<feature type="region of interest" description="Disordered" evidence="5">
    <location>
        <begin position="1"/>
        <end position="21"/>
    </location>
</feature>
<keyword evidence="3" id="KW-0238">DNA-binding</keyword>
<dbReference type="InterPro" id="IPR000847">
    <property type="entry name" value="LysR_HTH_N"/>
</dbReference>
<dbReference type="SUPFAM" id="SSF46785">
    <property type="entry name" value="Winged helix' DNA-binding domain"/>
    <property type="match status" value="1"/>
</dbReference>
<evidence type="ECO:0000256" key="4">
    <source>
        <dbReference type="ARBA" id="ARBA00023163"/>
    </source>
</evidence>
<dbReference type="PANTHER" id="PTHR30346:SF0">
    <property type="entry name" value="HCA OPERON TRANSCRIPTIONAL ACTIVATOR HCAR"/>
    <property type="match status" value="1"/>
</dbReference>
<dbReference type="SUPFAM" id="SSF53850">
    <property type="entry name" value="Periplasmic binding protein-like II"/>
    <property type="match status" value="1"/>
</dbReference>
<evidence type="ECO:0000259" key="6">
    <source>
        <dbReference type="PROSITE" id="PS50931"/>
    </source>
</evidence>
<dbReference type="CDD" id="cd08414">
    <property type="entry name" value="PBP2_LTTR_aromatics_like"/>
    <property type="match status" value="1"/>
</dbReference>
<dbReference type="Pfam" id="PF03466">
    <property type="entry name" value="LysR_substrate"/>
    <property type="match status" value="1"/>
</dbReference>
<dbReference type="Pfam" id="PF00126">
    <property type="entry name" value="HTH_1"/>
    <property type="match status" value="1"/>
</dbReference>
<name>A0ABY6IVJ3_9HYPH</name>
<organism evidence="7 8">
    <name type="scientific">Pelagibacterium flavum</name>
    <dbReference type="NCBI Taxonomy" id="2984530"/>
    <lineage>
        <taxon>Bacteria</taxon>
        <taxon>Pseudomonadati</taxon>
        <taxon>Pseudomonadota</taxon>
        <taxon>Alphaproteobacteria</taxon>
        <taxon>Hyphomicrobiales</taxon>
        <taxon>Devosiaceae</taxon>
        <taxon>Pelagibacterium</taxon>
    </lineage>
</organism>
<dbReference type="InterPro" id="IPR036390">
    <property type="entry name" value="WH_DNA-bd_sf"/>
</dbReference>
<keyword evidence="2" id="KW-0805">Transcription regulation</keyword>
<comment type="similarity">
    <text evidence="1">Belongs to the LysR transcriptional regulatory family.</text>
</comment>
<dbReference type="EMBL" id="CP107716">
    <property type="protein sequence ID" value="UYQ73422.1"/>
    <property type="molecule type" value="Genomic_DNA"/>
</dbReference>
<dbReference type="PROSITE" id="PS50931">
    <property type="entry name" value="HTH_LYSR"/>
    <property type="match status" value="1"/>
</dbReference>
<evidence type="ECO:0000313" key="8">
    <source>
        <dbReference type="Proteomes" id="UP001163882"/>
    </source>
</evidence>
<keyword evidence="8" id="KW-1185">Reference proteome</keyword>
<protein>
    <submittedName>
        <fullName evidence="7">LysR family transcriptional regulator</fullName>
    </submittedName>
</protein>
<evidence type="ECO:0000256" key="2">
    <source>
        <dbReference type="ARBA" id="ARBA00023015"/>
    </source>
</evidence>
<dbReference type="Gene3D" id="3.40.190.10">
    <property type="entry name" value="Periplasmic binding protein-like II"/>
    <property type="match status" value="2"/>
</dbReference>
<feature type="compositionally biased region" description="Basic and acidic residues" evidence="5">
    <location>
        <begin position="1"/>
        <end position="20"/>
    </location>
</feature>
<proteinExistence type="inferred from homology"/>
<evidence type="ECO:0000256" key="1">
    <source>
        <dbReference type="ARBA" id="ARBA00009437"/>
    </source>
</evidence>
<dbReference type="Proteomes" id="UP001163882">
    <property type="component" value="Chromosome"/>
</dbReference>
<dbReference type="RefSeq" id="WP_264227007.1">
    <property type="nucleotide sequence ID" value="NZ_CP107716.1"/>
</dbReference>
<evidence type="ECO:0000256" key="3">
    <source>
        <dbReference type="ARBA" id="ARBA00023125"/>
    </source>
</evidence>
<reference evidence="7" key="1">
    <citation type="submission" date="2022-10" db="EMBL/GenBank/DDBJ databases">
        <title>YIM 151497 complete genome.</title>
        <authorList>
            <person name="Chen X."/>
        </authorList>
    </citation>
    <scope>NUCLEOTIDE SEQUENCE</scope>
    <source>
        <strain evidence="7">YIM 151497</strain>
    </source>
</reference>
<feature type="domain" description="HTH lysR-type" evidence="6">
    <location>
        <begin position="24"/>
        <end position="81"/>
    </location>
</feature>
<dbReference type="InterPro" id="IPR005119">
    <property type="entry name" value="LysR_subst-bd"/>
</dbReference>
<gene>
    <name evidence="7" type="ORF">OF122_06585</name>
</gene>